<dbReference type="InterPro" id="IPR007110">
    <property type="entry name" value="Ig-like_dom"/>
</dbReference>
<dbReference type="PROSITE" id="PS50287">
    <property type="entry name" value="SRCR_2"/>
    <property type="match status" value="14"/>
</dbReference>
<dbReference type="PROSITE" id="PS50835">
    <property type="entry name" value="IG_LIKE"/>
    <property type="match status" value="2"/>
</dbReference>
<dbReference type="RefSeq" id="XP_030851624.1">
    <property type="nucleotide sequence ID" value="XM_030995764.1"/>
</dbReference>
<feature type="disulfide bond" evidence="12">
    <location>
        <begin position="1472"/>
        <end position="1482"/>
    </location>
</feature>
<feature type="disulfide bond" evidence="12">
    <location>
        <begin position="140"/>
        <end position="150"/>
    </location>
</feature>
<evidence type="ECO:0000256" key="7">
    <source>
        <dbReference type="ARBA" id="ARBA00022989"/>
    </source>
</evidence>
<dbReference type="GO" id="GO:0016020">
    <property type="term" value="C:membrane"/>
    <property type="evidence" value="ECO:0007669"/>
    <property type="project" value="UniProtKB-SubCell"/>
</dbReference>
<evidence type="ECO:0000313" key="17">
    <source>
        <dbReference type="Proteomes" id="UP000007110"/>
    </source>
</evidence>
<evidence type="ECO:0000256" key="1">
    <source>
        <dbReference type="ARBA" id="ARBA00004167"/>
    </source>
</evidence>
<feature type="disulfide bond" evidence="12">
    <location>
        <begin position="988"/>
        <end position="1049"/>
    </location>
</feature>
<evidence type="ECO:0000256" key="6">
    <source>
        <dbReference type="ARBA" id="ARBA00022737"/>
    </source>
</evidence>
<feature type="disulfide bond" evidence="12">
    <location>
        <begin position="1195"/>
        <end position="1259"/>
    </location>
</feature>
<evidence type="ECO:0000313" key="16">
    <source>
        <dbReference type="EnsemblMetazoa" id="XP_030851624"/>
    </source>
</evidence>
<dbReference type="FunFam" id="3.10.250.10:FF:000006">
    <property type="entry name" value="neurotrypsin isoform X2"/>
    <property type="match status" value="4"/>
</dbReference>
<keyword evidence="17" id="KW-1185">Reference proteome</keyword>
<feature type="disulfide bond" evidence="12">
    <location>
        <begin position="1239"/>
        <end position="1249"/>
    </location>
</feature>
<feature type="disulfide bond" evidence="12">
    <location>
        <begin position="1098"/>
        <end position="1159"/>
    </location>
</feature>
<keyword evidence="3" id="KW-0964">Secreted</keyword>
<dbReference type="PRINTS" id="PR00258">
    <property type="entry name" value="SPERACTRCPTR"/>
</dbReference>
<feature type="domain" description="SRCR" evidence="14">
    <location>
        <begin position="286"/>
        <end position="386"/>
    </location>
</feature>
<dbReference type="Pfam" id="PF00530">
    <property type="entry name" value="SRCR"/>
    <property type="match status" value="14"/>
</dbReference>
<feature type="domain" description="Ig-like" evidence="15">
    <location>
        <begin position="1517"/>
        <end position="1616"/>
    </location>
</feature>
<dbReference type="FunFam" id="3.10.250.10:FF:000031">
    <property type="entry name" value="RIKEN cDNA 5830411N06, isoform CRA_a"/>
    <property type="match status" value="2"/>
</dbReference>
<feature type="domain" description="SRCR" evidence="14">
    <location>
        <begin position="429"/>
        <end position="545"/>
    </location>
</feature>
<dbReference type="Pfam" id="PF07679">
    <property type="entry name" value="I-set"/>
    <property type="match status" value="1"/>
</dbReference>
<evidence type="ECO:0000259" key="15">
    <source>
        <dbReference type="PROSITE" id="PS50835"/>
    </source>
</evidence>
<comment type="subcellular location">
    <subcellularLocation>
        <location evidence="1">Membrane</location>
        <topology evidence="1">Single-pass membrane protein</topology>
    </subcellularLocation>
    <subcellularLocation>
        <location evidence="2">Secreted</location>
    </subcellularLocation>
</comment>
<evidence type="ECO:0000256" key="4">
    <source>
        <dbReference type="ARBA" id="ARBA00022692"/>
    </source>
</evidence>
<feature type="disulfide bond" evidence="12">
    <location>
        <begin position="311"/>
        <end position="375"/>
    </location>
</feature>
<evidence type="ECO:0000256" key="2">
    <source>
        <dbReference type="ARBA" id="ARBA00004613"/>
    </source>
</evidence>
<dbReference type="FunFam" id="3.10.250.10:FF:000016">
    <property type="entry name" value="Scavenger receptor cysteine-rich protein type 12"/>
    <property type="match status" value="2"/>
</dbReference>
<feature type="disulfide bond" evidence="12">
    <location>
        <begin position="624"/>
        <end position="634"/>
    </location>
</feature>
<feature type="disulfide bond" evidence="12">
    <location>
        <begin position="975"/>
        <end position="1039"/>
    </location>
</feature>
<dbReference type="GO" id="GO:0005615">
    <property type="term" value="C:extracellular space"/>
    <property type="evidence" value="ECO:0000318"/>
    <property type="project" value="GO_Central"/>
</dbReference>
<protein>
    <recommendedName>
        <fullName evidence="18">Deleted in malignant brain tumors 1 protein</fullName>
    </recommendedName>
</protein>
<keyword evidence="9 12" id="KW-1015">Disulfide bond</keyword>
<evidence type="ECO:0000256" key="9">
    <source>
        <dbReference type="ARBA" id="ARBA00023157"/>
    </source>
</evidence>
<feature type="domain" description="Ig-like" evidence="15">
    <location>
        <begin position="1641"/>
        <end position="1722"/>
    </location>
</feature>
<dbReference type="GO" id="GO:0004720">
    <property type="term" value="F:protein-lysine 6-oxidase activity"/>
    <property type="evidence" value="ECO:0000318"/>
    <property type="project" value="GO_Central"/>
</dbReference>
<feature type="disulfide bond" evidence="12">
    <location>
        <begin position="30"/>
        <end position="40"/>
    </location>
</feature>
<dbReference type="PROSITE" id="PS00420">
    <property type="entry name" value="SRCR_1"/>
    <property type="match status" value="11"/>
</dbReference>
<dbReference type="InterPro" id="IPR001190">
    <property type="entry name" value="SRCR"/>
</dbReference>
<feature type="domain" description="SRCR" evidence="14">
    <location>
        <begin position="1"/>
        <end position="61"/>
    </location>
</feature>
<reference evidence="17" key="1">
    <citation type="submission" date="2015-02" db="EMBL/GenBank/DDBJ databases">
        <title>Genome sequencing for Strongylocentrotus purpuratus.</title>
        <authorList>
            <person name="Murali S."/>
            <person name="Liu Y."/>
            <person name="Vee V."/>
            <person name="English A."/>
            <person name="Wang M."/>
            <person name="Skinner E."/>
            <person name="Han Y."/>
            <person name="Muzny D.M."/>
            <person name="Worley K.C."/>
            <person name="Gibbs R.A."/>
        </authorList>
    </citation>
    <scope>NUCLEOTIDE SEQUENCE</scope>
</reference>
<comment type="caution">
    <text evidence="12">Lacks conserved residue(s) required for the propagation of feature annotation.</text>
</comment>
<reference evidence="16" key="2">
    <citation type="submission" date="2021-01" db="UniProtKB">
        <authorList>
            <consortium name="EnsemblMetazoa"/>
        </authorList>
    </citation>
    <scope>IDENTIFICATION</scope>
</reference>
<feature type="disulfide bond" evidence="12">
    <location>
        <begin position="910"/>
        <end position="920"/>
    </location>
</feature>
<feature type="domain" description="SRCR" evidence="14">
    <location>
        <begin position="1170"/>
        <end position="1270"/>
    </location>
</feature>
<dbReference type="InterPro" id="IPR036772">
    <property type="entry name" value="SRCR-like_dom_sf"/>
</dbReference>
<feature type="disulfide bond" evidence="12">
    <location>
        <begin position="219"/>
        <end position="280"/>
    </location>
</feature>
<feature type="disulfide bond" evidence="12">
    <location>
        <begin position="1129"/>
        <end position="1139"/>
    </location>
</feature>
<dbReference type="InterPro" id="IPR003598">
    <property type="entry name" value="Ig_sub2"/>
</dbReference>
<dbReference type="GeneID" id="754921"/>
<feature type="disulfide bond" evidence="12">
    <location>
        <begin position="1208"/>
        <end position="1269"/>
    </location>
</feature>
<evidence type="ECO:0008006" key="18">
    <source>
        <dbReference type="Google" id="ProtNLM"/>
    </source>
</evidence>
<feature type="disulfide bond" evidence="12">
    <location>
        <begin position="498"/>
        <end position="508"/>
    </location>
</feature>
<dbReference type="InterPro" id="IPR013783">
    <property type="entry name" value="Ig-like_fold"/>
</dbReference>
<dbReference type="KEGG" id="spu:754921"/>
<feature type="disulfide bond" evidence="12">
    <location>
        <begin position="593"/>
        <end position="654"/>
    </location>
</feature>
<feature type="domain" description="SRCR" evidence="14">
    <location>
        <begin position="751"/>
        <end position="851"/>
    </location>
</feature>
<feature type="disulfide bond" evidence="12">
    <location>
        <begin position="1019"/>
        <end position="1029"/>
    </location>
</feature>
<dbReference type="Gene3D" id="3.10.250.10">
    <property type="entry name" value="SRCR-like domain"/>
    <property type="match status" value="14"/>
</dbReference>
<dbReference type="FunFam" id="3.10.250.10:FF:000001">
    <property type="entry name" value="Lysyl oxidase 4 isoform X1"/>
    <property type="match status" value="2"/>
</dbReference>
<evidence type="ECO:0000256" key="11">
    <source>
        <dbReference type="ARBA" id="ARBA00023180"/>
    </source>
</evidence>
<keyword evidence="5" id="KW-0732">Signal</keyword>
<evidence type="ECO:0000256" key="12">
    <source>
        <dbReference type="PROSITE-ProRule" id="PRU00196"/>
    </source>
</evidence>
<feature type="domain" description="SRCR" evidence="14">
    <location>
        <begin position="1294"/>
        <end position="1393"/>
    </location>
</feature>
<organism evidence="16 17">
    <name type="scientific">Strongylocentrotus purpuratus</name>
    <name type="common">Purple sea urchin</name>
    <dbReference type="NCBI Taxonomy" id="7668"/>
    <lineage>
        <taxon>Eukaryota</taxon>
        <taxon>Metazoa</taxon>
        <taxon>Echinodermata</taxon>
        <taxon>Eleutherozoa</taxon>
        <taxon>Echinozoa</taxon>
        <taxon>Echinoidea</taxon>
        <taxon>Euechinoidea</taxon>
        <taxon>Echinacea</taxon>
        <taxon>Camarodonta</taxon>
        <taxon>Echinidea</taxon>
        <taxon>Strongylocentrotidae</taxon>
        <taxon>Strongylocentrotus</taxon>
    </lineage>
</organism>
<dbReference type="SMART" id="SM00202">
    <property type="entry name" value="SR"/>
    <property type="match status" value="14"/>
</dbReference>
<feature type="disulfide bond" evidence="12">
    <location>
        <begin position="250"/>
        <end position="260"/>
    </location>
</feature>
<dbReference type="PANTHER" id="PTHR45817">
    <property type="entry name" value="LYSYL OXIDASE-LIKE-RELATED"/>
    <property type="match status" value="1"/>
</dbReference>
<keyword evidence="8" id="KW-0472">Membrane</keyword>
<feature type="disulfide bond" evidence="12">
    <location>
        <begin position="206"/>
        <end position="270"/>
    </location>
</feature>
<feature type="disulfide bond" evidence="12">
    <location>
        <begin position="580"/>
        <end position="644"/>
    </location>
</feature>
<dbReference type="Proteomes" id="UP000007110">
    <property type="component" value="Unassembled WGS sequence"/>
</dbReference>
<dbReference type="InParanoid" id="A0A7M7PHP5"/>
<feature type="disulfide bond" evidence="12">
    <location>
        <begin position="789"/>
        <end position="850"/>
    </location>
</feature>
<dbReference type="InterPro" id="IPR050912">
    <property type="entry name" value="LOX-like_protein"/>
</dbReference>
<feature type="domain" description="SRCR" evidence="14">
    <location>
        <begin position="1403"/>
        <end position="1514"/>
    </location>
</feature>
<feature type="region of interest" description="Disordered" evidence="13">
    <location>
        <begin position="1776"/>
        <end position="1801"/>
    </location>
</feature>
<feature type="domain" description="SRCR" evidence="14">
    <location>
        <begin position="555"/>
        <end position="655"/>
    </location>
</feature>
<feature type="disulfide bond" evidence="12">
    <location>
        <begin position="109"/>
        <end position="170"/>
    </location>
</feature>
<dbReference type="SMART" id="SM00408">
    <property type="entry name" value="IGc2"/>
    <property type="match status" value="2"/>
</dbReference>
<evidence type="ECO:0000256" key="10">
    <source>
        <dbReference type="ARBA" id="ARBA00023170"/>
    </source>
</evidence>
<dbReference type="OrthoDB" id="536948at2759"/>
<proteinExistence type="predicted"/>
<feature type="disulfide bond" evidence="12">
    <location>
        <begin position="96"/>
        <end position="160"/>
    </location>
</feature>
<dbReference type="EnsemblMetazoa" id="XM_030995764">
    <property type="protein sequence ID" value="XP_030851624"/>
    <property type="gene ID" value="LOC754921"/>
</dbReference>
<evidence type="ECO:0000256" key="13">
    <source>
        <dbReference type="SAM" id="MobiDB-lite"/>
    </source>
</evidence>
<dbReference type="InterPro" id="IPR003599">
    <property type="entry name" value="Ig_sub"/>
</dbReference>
<keyword evidence="4" id="KW-0812">Transmembrane</keyword>
<keyword evidence="10" id="KW-0675">Receptor</keyword>
<sequence>MLGFDGALDAPGSARFGQGSSRILLDRVNCDGTEDNLAECGYSVNALYSCSHTSDAGAMCYSGVHPNPFKVRLVGGSNDAEGRVELLHGGSWGTICDDSWDLRDARVVCRMLGFGGALDAPGSARFGQGAGRIILDVVGCDGTEENVAECIHRGIGVHYCGHDEDAGAICYNGAHPNPFGIRLVDGSSKAAGRVEVFYDGSWGTICDNGWDLRDARVVCRMLGFEGALDAPTSARFGQGSGDILLNLVGCDGTEANLADCAHLGLGVNFCGHEEDAGAICYSGGMLRLVGGSNSSEGRVEIRYNGTWGTVCDDGWDLQDANVVCRMLGFGNASTAPGSAQFGEGSDDILLSHVGCDGTEDNLADCAHLGFGVNNCQHNEDAGVTCLIGDMAAYSHLVAPDVTTPTTDDPMTAADDITVASSTHPNPLQVRLVGGSNDAEGRVEIMHDGSWGTICDDSWDLRDARVVCRMLGFDGALEAPVSARFGQGSGRILLANAGCEGTEGNLADCAHIAGNKGVSCSKGKDGYYTCLSFDCSHTRDAGVICYSGAHPNPFQVHLVGGSNDAKGRVEVLYDGSWGTICDNSWDLRDARVVCRMLGFDGVLDASRSARFGQGSGPVFLAYVGCEGTEGNLADCAHGEIEYYHCSHTKDAGAVCYSGAHPNPFQVHLVGGSNDAEGRVEVLHDGSWGTICDDSWDLRDARVVCRMMGFDGALEAPVSARFGQGSGRILLVHVECEGTEGNLADSHPNPFQVRLFGGSNDAEGTVEVMHDGSWGTICDYSWDLRDARVVCRMLGFDGSLDAPISARFGQGSSRILLLYVECEGTEDNLADCAHEGVERCSCSHTRDAGAVCYSGRRVEFLYSESWRTVCGASWDLRDVRVVCRILGFDGALAASRSARFGQGSGDVLRVDCWGTEDSLADCPYFGASIPCGHHMDAGAVCYLGVHPNPFKVRLVGGSNDAEGRVELLHGGSWGTICDDSWDLRDARVVCRMLGFGGALDAPGSARFGQGAGRIILDVIGCDGTEENVAECIHRGIGVHYCGHDEDAGAICYNGAHPNPFGIRLVDGSSKAEGRVEVFYDGSWGTICDNGWDLRDARVVCRMLGFEGALDAPTSARFGQGSGDILLNLVGCDGTEANLADCAHLGLGVNFCGHEEDAGAICYSGAYPNSVGVRLVGGSNSSEGRVEIRYNGTWGTVCDDGWDLQDANVVCRMLGFGNASTAPGSAQFGEGSDDILLSHVGCDGTEDNLADCAHLGFGVNNCQHNEDAGVTCLMGDMAAYSHLVAPDVTTPTTDDPMTAADDITVASSRRVEVLYGGSWMTVCGDEFWNLLNARVLCRMLGFEGALAAPRSARFGQGSGDILRVICRGTEDRLQDCSRVRLYSSCEHRWDAGAMCYSGAHPNPLQIRLVGGSNDAEGRVEIMHDGSWGTICDVGWDLRDARVVCRMQGFDGAMDATGYARFGQGSGRILLANARCEGTEGNLADCAHNAGNRVVSCSNTRCISYVCSHNRVAGVICYSGGEVKVTANRLSNDTISKGDDFTLPCQVNLAGIDLDEVAWYRDSDKLSGTTDVEYRVDSNLADMGMYYITIRGASAEDTGAYRCTAVTKGERFSSSSEDILVDVVVLGKIDHDLSRSKDYVQLNGTASLNCTVFSSSEASIAWERNEVRLVDGMNRTSIEPSQEIGTGGTYFFNVLKISGITREDDGIYRCLAFDGAGIMTDSENVNIFVQERLSAVVSSRKQKSHVAWTVSENTAGEQEHIRGDSGQNASHEYMDMKPIRERPRSSKDEDIDGYLLPTGTTPEPRVYMEIGTTTEDEIKTIILTVISTHQARVPTNAKMAVTAIPLGDDKHKVARSSSDTEYDIIPDYTNITTA</sequence>
<feature type="disulfide bond" evidence="12">
    <location>
        <begin position="1085"/>
        <end position="1149"/>
    </location>
</feature>
<feature type="domain" description="SRCR" evidence="14">
    <location>
        <begin position="1060"/>
        <end position="1160"/>
    </location>
</feature>
<keyword evidence="7" id="KW-1133">Transmembrane helix</keyword>
<feature type="disulfide bond" evidence="12">
    <location>
        <begin position="355"/>
        <end position="365"/>
    </location>
</feature>
<feature type="disulfide bond" evidence="12">
    <location>
        <begin position="776"/>
        <end position="840"/>
    </location>
</feature>
<feature type="disulfide bond" evidence="12">
    <location>
        <begin position="1363"/>
        <end position="1373"/>
    </location>
</feature>
<feature type="disulfide bond" evidence="12">
    <location>
        <begin position="820"/>
        <end position="830"/>
    </location>
</feature>
<keyword evidence="6" id="KW-0677">Repeat</keyword>
<dbReference type="FunFam" id="3.10.250.10:FF:000007">
    <property type="entry name" value="Soluble scavenger receptor cysteine-rich domain-containing protein SSC5D"/>
    <property type="match status" value="2"/>
</dbReference>
<feature type="disulfide bond" evidence="12">
    <location>
        <begin position="324"/>
        <end position="385"/>
    </location>
</feature>
<dbReference type="InterPro" id="IPR013098">
    <property type="entry name" value="Ig_I-set"/>
</dbReference>
<evidence type="ECO:0000259" key="14">
    <source>
        <dbReference type="PROSITE" id="PS50287"/>
    </source>
</evidence>
<dbReference type="SUPFAM" id="SSF56487">
    <property type="entry name" value="SRCR-like"/>
    <property type="match status" value="14"/>
</dbReference>
<evidence type="ECO:0000256" key="3">
    <source>
        <dbReference type="ARBA" id="ARBA00022525"/>
    </source>
</evidence>
<dbReference type="PANTHER" id="PTHR45817:SF9">
    <property type="entry name" value="SRCR DOMAIN-CONTAINING PROTEIN"/>
    <property type="match status" value="1"/>
</dbReference>
<dbReference type="OMA" id="GSGMVWM"/>
<dbReference type="InterPro" id="IPR036179">
    <property type="entry name" value="Ig-like_dom_sf"/>
</dbReference>
<evidence type="ECO:0000256" key="8">
    <source>
        <dbReference type="ARBA" id="ARBA00023136"/>
    </source>
</evidence>
<feature type="domain" description="SRCR" evidence="14">
    <location>
        <begin position="181"/>
        <end position="281"/>
    </location>
</feature>
<dbReference type="Gene3D" id="2.60.40.10">
    <property type="entry name" value="Immunoglobulins"/>
    <property type="match status" value="2"/>
</dbReference>
<keyword evidence="11" id="KW-0325">Glycoprotein</keyword>
<dbReference type="FunFam" id="3.10.250.10:FF:000005">
    <property type="entry name" value="Neurotrypsin isoform A"/>
    <property type="match status" value="1"/>
</dbReference>
<name>A0A7M7PHP5_STRPU</name>
<accession>A0A7M7PHP5</accession>
<dbReference type="SUPFAM" id="SSF48726">
    <property type="entry name" value="Immunoglobulin"/>
    <property type="match status" value="2"/>
</dbReference>
<evidence type="ECO:0000256" key="5">
    <source>
        <dbReference type="ARBA" id="ARBA00022729"/>
    </source>
</evidence>
<dbReference type="SMART" id="SM00409">
    <property type="entry name" value="IG"/>
    <property type="match status" value="2"/>
</dbReference>
<feature type="domain" description="SRCR" evidence="14">
    <location>
        <begin position="665"/>
        <end position="743"/>
    </location>
</feature>
<feature type="domain" description="SRCR" evidence="14">
    <location>
        <begin position="71"/>
        <end position="171"/>
    </location>
</feature>
<feature type="domain" description="SRCR" evidence="14">
    <location>
        <begin position="950"/>
        <end position="1050"/>
    </location>
</feature>
<feature type="domain" description="SRCR" evidence="14">
    <location>
        <begin position="843"/>
        <end position="940"/>
    </location>
</feature>